<dbReference type="Proteomes" id="UP000636888">
    <property type="component" value="Unassembled WGS sequence"/>
</dbReference>
<dbReference type="Pfam" id="PF13313">
    <property type="entry name" value="DUF4082"/>
    <property type="match status" value="2"/>
</dbReference>
<evidence type="ECO:0000256" key="2">
    <source>
        <dbReference type="SAM" id="SignalP"/>
    </source>
</evidence>
<evidence type="ECO:0000313" key="5">
    <source>
        <dbReference type="EMBL" id="MBJ6724701.1"/>
    </source>
</evidence>
<evidence type="ECO:0000259" key="3">
    <source>
        <dbReference type="Pfam" id="PF13205"/>
    </source>
</evidence>
<dbReference type="Gene3D" id="2.60.40.1220">
    <property type="match status" value="1"/>
</dbReference>
<dbReference type="InterPro" id="IPR029062">
    <property type="entry name" value="Class_I_gatase-like"/>
</dbReference>
<reference evidence="5" key="1">
    <citation type="submission" date="2020-12" db="EMBL/GenBank/DDBJ databases">
        <title>Geomonas sp. Red875, isolated from river sediment.</title>
        <authorList>
            <person name="Xu Z."/>
            <person name="Zhang Z."/>
            <person name="Masuda Y."/>
            <person name="Itoh H."/>
            <person name="Senoo K."/>
        </authorList>
    </citation>
    <scope>NUCLEOTIDE SEQUENCE</scope>
    <source>
        <strain evidence="5">Red875</strain>
    </source>
</reference>
<protein>
    <submittedName>
        <fullName evidence="5">DUF4082 domain-containing protein</fullName>
    </submittedName>
</protein>
<proteinExistence type="predicted"/>
<dbReference type="InterPro" id="IPR014755">
    <property type="entry name" value="Cu-Rt/internalin_Ig-like"/>
</dbReference>
<feature type="chain" id="PRO_5035178943" evidence="2">
    <location>
        <begin position="29"/>
        <end position="1177"/>
    </location>
</feature>
<dbReference type="AlphaFoldDB" id="A0A8J7JBV5"/>
<feature type="domain" description="SbsA Ig-like" evidence="3">
    <location>
        <begin position="867"/>
        <end position="972"/>
    </location>
</feature>
<evidence type="ECO:0000259" key="4">
    <source>
        <dbReference type="Pfam" id="PF13313"/>
    </source>
</evidence>
<name>A0A8J7JBV5_9BACT</name>
<dbReference type="RefSeq" id="WP_199383595.1">
    <property type="nucleotide sequence ID" value="NZ_JAEMHM010000006.1"/>
</dbReference>
<sequence>MITQASRRVTMFSLVLWTVLGLAPAGEAATLWAPSSAPVVADSGADSPVELGVRFTSDSAGYVTGVRFYKGTGNSGTHVGNLWSSTGTLLASAEFNGETASGWQQVNFPTPVRILKDTVYVASYHTNVGHYSADYNYFDTSTDNAPLHAPPSTSGGNGVYSYGSNSTFPTRSYKGTNYWVDLVFEPAPADAQAPVVTAFTLPATSSSLTVPISSFTATDDVGVVGYLVTESPASPDPTAAGWSVTPPPSYTFSSLGGKVLYGWAKDASGKVSASLTASVTITDAGGTPILLLTSSANPFSSYYPEIFRNEGLNEFTVLDVAALTDAWLANYDVVVVGEMPLTTDQVGILTRWVGAGGKLIAMRPDPKLAPLLGLVADGTVLSDAYLQIDTTTPPGAGIVGQTIQFHGAADGYRLDGAASVAALFADAVTPSGKPAVTLRSVGTNGGKAAAFTFDLARSVVYTRQGNPAWAGQERDGYPPIRSNDLFYGPAAADPQNDWVDRNRITIPQADELQRLLANLLIFANQDRKALPRFWYLPKALPAAVVLTGDDHGYGGTMGRFDLFNLVSPQGCRAEYWECVRGTSYLYANTPIGDAAAKSYQDAGFELADHITTNCLDWTPATLRSVFTDQLTAWRTNFPSLAPQVTNRTHCIAWSDYATEPLVELANGIRLDTTYYHLSSRWVDYPVGFFTGSGMPMRFTDAGGNLIDVYQATTQMTDESGQPYPFTIDTFLDRAMGAEGYYGVFTVNAHTDFNPSEVANAVLRSAVSRGVPIISAKQLLQWLDSRNASAFSGISGNSDSLSFSITADPNARGLTVLVPIANGRTVGSIQDGNGLLPFYLARIKGVQYALFQAAAGTYQVQFITDPFAPVVTAVAPAPNATGADTVPVLQASFSKDLDPLSVNSSSFELRDPANLPVPATVSWDRATRTATLIPKYRLATLTTYVATVKGGSGGIADLAGNRLAGDATWTFTTVPTRPAGYSVWQQSSVPATLDGGPDSPVELGTRFRSDTNGTVTAIRFYKAAANAGPHSGHLWDKNGTLLATVTFSNETASGWQQADLSTPVSITANETYVVSYFAPAGHYSITSGAFVDQGVDNVPLHALPFGASGANGCYAYGSTSTFPSQGWHSTNYWVDVVFVPTDAPVGSAKVKVKPVPLAQVPKRTAENLLDLRLPISLR</sequence>
<dbReference type="InterPro" id="IPR032812">
    <property type="entry name" value="SbsA_Ig"/>
</dbReference>
<dbReference type="Pfam" id="PF13205">
    <property type="entry name" value="Big_5"/>
    <property type="match status" value="1"/>
</dbReference>
<evidence type="ECO:0000313" key="6">
    <source>
        <dbReference type="Proteomes" id="UP000636888"/>
    </source>
</evidence>
<feature type="domain" description="DUF4082" evidence="4">
    <location>
        <begin position="988"/>
        <end position="1133"/>
    </location>
</feature>
<accession>A0A8J7JBV5</accession>
<dbReference type="SUPFAM" id="SSF52317">
    <property type="entry name" value="Class I glutamine amidotransferase-like"/>
    <property type="match status" value="1"/>
</dbReference>
<keyword evidence="6" id="KW-1185">Reference proteome</keyword>
<feature type="domain" description="DUF4082" evidence="4">
    <location>
        <begin position="37"/>
        <end position="180"/>
    </location>
</feature>
<gene>
    <name evidence="5" type="ORF">JFN93_08290</name>
</gene>
<keyword evidence="1 2" id="KW-0732">Signal</keyword>
<dbReference type="InterPro" id="IPR025141">
    <property type="entry name" value="DUF4082"/>
</dbReference>
<comment type="caution">
    <text evidence="5">The sequence shown here is derived from an EMBL/GenBank/DDBJ whole genome shotgun (WGS) entry which is preliminary data.</text>
</comment>
<dbReference type="EMBL" id="JAEMHM010000006">
    <property type="protein sequence ID" value="MBJ6724701.1"/>
    <property type="molecule type" value="Genomic_DNA"/>
</dbReference>
<feature type="signal peptide" evidence="2">
    <location>
        <begin position="1"/>
        <end position="28"/>
    </location>
</feature>
<evidence type="ECO:0000256" key="1">
    <source>
        <dbReference type="ARBA" id="ARBA00022729"/>
    </source>
</evidence>
<organism evidence="5 6">
    <name type="scientific">Geomesophilobacter sediminis</name>
    <dbReference type="NCBI Taxonomy" id="2798584"/>
    <lineage>
        <taxon>Bacteria</taxon>
        <taxon>Pseudomonadati</taxon>
        <taxon>Thermodesulfobacteriota</taxon>
        <taxon>Desulfuromonadia</taxon>
        <taxon>Geobacterales</taxon>
        <taxon>Geobacteraceae</taxon>
        <taxon>Geomesophilobacter</taxon>
    </lineage>
</organism>